<dbReference type="PRINTS" id="PR00127">
    <property type="entry name" value="CLPPROTEASEP"/>
</dbReference>
<evidence type="ECO:0000256" key="9">
    <source>
        <dbReference type="RuleBase" id="RU003567"/>
    </source>
</evidence>
<comment type="similarity">
    <text evidence="1 9">Belongs to the peptidase S14 family.</text>
</comment>
<keyword evidence="11" id="KW-1185">Reference proteome</keyword>
<dbReference type="AlphaFoldDB" id="A0A813ECQ5"/>
<keyword evidence="4 8" id="KW-0378">Hydrolase</keyword>
<dbReference type="GO" id="GO:0009368">
    <property type="term" value="C:endopeptidase Clp complex"/>
    <property type="evidence" value="ECO:0007669"/>
    <property type="project" value="TreeGrafter"/>
</dbReference>
<name>A0A813ECQ5_POLGL</name>
<dbReference type="EC" id="3.4.21.92" evidence="8"/>
<dbReference type="FunFam" id="3.90.226.10:FF:000001">
    <property type="entry name" value="ATP-dependent Clp protease proteolytic subunit"/>
    <property type="match status" value="1"/>
</dbReference>
<feature type="active site" evidence="6">
    <location>
        <position position="198"/>
    </location>
</feature>
<sequence>AMSSKLMKAAIAAGLGACALDLGLGFSHLGVNPTLAPARGLAEGSTGQQQLTTRIAERKSSPSMAGLLGVTALAVAGAQGSRQAKRAGRRTVAVCAEKEKKTPSSPNMPMVATGSGPIDVMSKLMGDRILMLSGGVNDEMANVMVAQILYLANKDPEKEITIYINSPGGSVSAGMAIYDAMQFVPCDVSTVCFGMAASMGAFLLGAGTKGKRRCLPNARIMIHQPLGGAGGQAADIELQAKEILFLRDILNTYLADFTGKTMEVVEKDCDRDYYMTPEEAVTYGIIDEVITTRSWPRLEKPSKPELVYNRYTN</sequence>
<evidence type="ECO:0000256" key="6">
    <source>
        <dbReference type="PROSITE-ProRule" id="PRU10085"/>
    </source>
</evidence>
<dbReference type="EMBL" id="CAJNNV010008998">
    <property type="protein sequence ID" value="CAE8596891.1"/>
    <property type="molecule type" value="Genomic_DNA"/>
</dbReference>
<evidence type="ECO:0000313" key="10">
    <source>
        <dbReference type="EMBL" id="CAE8596891.1"/>
    </source>
</evidence>
<dbReference type="GO" id="GO:0004252">
    <property type="term" value="F:serine-type endopeptidase activity"/>
    <property type="evidence" value="ECO:0007669"/>
    <property type="project" value="UniProtKB-EC"/>
</dbReference>
<dbReference type="PROSITE" id="PS00381">
    <property type="entry name" value="CLP_PROTEASE_SER"/>
    <property type="match status" value="1"/>
</dbReference>
<protein>
    <recommendedName>
        <fullName evidence="9">ATP-dependent Clp protease proteolytic subunit</fullName>
        <ecNumber evidence="8">3.4.21.92</ecNumber>
    </recommendedName>
</protein>
<dbReference type="Gene3D" id="3.90.226.10">
    <property type="entry name" value="2-enoyl-CoA Hydratase, Chain A, domain 1"/>
    <property type="match status" value="1"/>
</dbReference>
<dbReference type="Pfam" id="PF00574">
    <property type="entry name" value="CLP_protease"/>
    <property type="match status" value="1"/>
</dbReference>
<comment type="caution">
    <text evidence="10">The sequence shown here is derived from an EMBL/GenBank/DDBJ whole genome shotgun (WGS) entry which is preliminary data.</text>
</comment>
<keyword evidence="3 8" id="KW-0645">Protease</keyword>
<accession>A0A813ECQ5</accession>
<dbReference type="GO" id="GO:0006515">
    <property type="term" value="P:protein quality control for misfolded or incompletely synthesized proteins"/>
    <property type="evidence" value="ECO:0007669"/>
    <property type="project" value="TreeGrafter"/>
</dbReference>
<keyword evidence="5 8" id="KW-0720">Serine protease</keyword>
<evidence type="ECO:0000256" key="3">
    <source>
        <dbReference type="ARBA" id="ARBA00022670"/>
    </source>
</evidence>
<dbReference type="HAMAP" id="MF_00444">
    <property type="entry name" value="ClpP"/>
    <property type="match status" value="1"/>
</dbReference>
<dbReference type="PROSITE" id="PS00382">
    <property type="entry name" value="CLP_PROTEASE_HIS"/>
    <property type="match status" value="1"/>
</dbReference>
<proteinExistence type="inferred from homology"/>
<dbReference type="SUPFAM" id="SSF52096">
    <property type="entry name" value="ClpP/crotonase"/>
    <property type="match status" value="1"/>
</dbReference>
<dbReference type="Proteomes" id="UP000654075">
    <property type="component" value="Unassembled WGS sequence"/>
</dbReference>
<reference evidence="10" key="1">
    <citation type="submission" date="2021-02" db="EMBL/GenBank/DDBJ databases">
        <authorList>
            <person name="Dougan E. K."/>
            <person name="Rhodes N."/>
            <person name="Thang M."/>
            <person name="Chan C."/>
        </authorList>
    </citation>
    <scope>NUCLEOTIDE SEQUENCE</scope>
</reference>
<evidence type="ECO:0000256" key="5">
    <source>
        <dbReference type="ARBA" id="ARBA00022825"/>
    </source>
</evidence>
<evidence type="ECO:0000313" key="11">
    <source>
        <dbReference type="Proteomes" id="UP000654075"/>
    </source>
</evidence>
<evidence type="ECO:0000256" key="8">
    <source>
        <dbReference type="RuleBase" id="RU000549"/>
    </source>
</evidence>
<dbReference type="InterPro" id="IPR023562">
    <property type="entry name" value="ClpP/TepA"/>
</dbReference>
<dbReference type="GO" id="GO:0004176">
    <property type="term" value="F:ATP-dependent peptidase activity"/>
    <property type="evidence" value="ECO:0007669"/>
    <property type="project" value="InterPro"/>
</dbReference>
<keyword evidence="2" id="KW-0934">Plastid</keyword>
<evidence type="ECO:0000256" key="1">
    <source>
        <dbReference type="ARBA" id="ARBA00007039"/>
    </source>
</evidence>
<dbReference type="InterPro" id="IPR033135">
    <property type="entry name" value="ClpP_His_AS"/>
</dbReference>
<dbReference type="InterPro" id="IPR029045">
    <property type="entry name" value="ClpP/crotonase-like_dom_sf"/>
</dbReference>
<dbReference type="InterPro" id="IPR018215">
    <property type="entry name" value="ClpP_Ser_AS"/>
</dbReference>
<dbReference type="PANTHER" id="PTHR10381:SF15">
    <property type="entry name" value="CHLOROPLASTIC ATP-DEPENDENT CLP PROTEASE PROTEOLYTIC SUBUNIT 1"/>
    <property type="match status" value="1"/>
</dbReference>
<feature type="non-terminal residue" evidence="10">
    <location>
        <position position="313"/>
    </location>
</feature>
<gene>
    <name evidence="10" type="ORF">PGLA1383_LOCUS15348</name>
</gene>
<evidence type="ECO:0000256" key="7">
    <source>
        <dbReference type="PROSITE-ProRule" id="PRU10086"/>
    </source>
</evidence>
<dbReference type="NCBIfam" id="NF001368">
    <property type="entry name" value="PRK00277.1"/>
    <property type="match status" value="1"/>
</dbReference>
<dbReference type="OrthoDB" id="1721884at2759"/>
<dbReference type="InterPro" id="IPR001907">
    <property type="entry name" value="ClpP"/>
</dbReference>
<dbReference type="GO" id="GO:0051117">
    <property type="term" value="F:ATPase binding"/>
    <property type="evidence" value="ECO:0007669"/>
    <property type="project" value="TreeGrafter"/>
</dbReference>
<feature type="active site" evidence="7">
    <location>
        <position position="223"/>
    </location>
</feature>
<dbReference type="PANTHER" id="PTHR10381">
    <property type="entry name" value="ATP-DEPENDENT CLP PROTEASE PROTEOLYTIC SUBUNIT"/>
    <property type="match status" value="1"/>
</dbReference>
<dbReference type="NCBIfam" id="NF009205">
    <property type="entry name" value="PRK12553.1"/>
    <property type="match status" value="1"/>
</dbReference>
<organism evidence="10 11">
    <name type="scientific">Polarella glacialis</name>
    <name type="common">Dinoflagellate</name>
    <dbReference type="NCBI Taxonomy" id="89957"/>
    <lineage>
        <taxon>Eukaryota</taxon>
        <taxon>Sar</taxon>
        <taxon>Alveolata</taxon>
        <taxon>Dinophyceae</taxon>
        <taxon>Suessiales</taxon>
        <taxon>Suessiaceae</taxon>
        <taxon>Polarella</taxon>
    </lineage>
</organism>
<dbReference type="CDD" id="cd07017">
    <property type="entry name" value="S14_ClpP_2"/>
    <property type="match status" value="1"/>
</dbReference>
<evidence type="ECO:0000256" key="2">
    <source>
        <dbReference type="ARBA" id="ARBA00022640"/>
    </source>
</evidence>
<evidence type="ECO:0000256" key="4">
    <source>
        <dbReference type="ARBA" id="ARBA00022801"/>
    </source>
</evidence>